<name>A0AA88YJT0_PINIB</name>
<proteinExistence type="predicted"/>
<feature type="region of interest" description="Disordered" evidence="2">
    <location>
        <begin position="1"/>
        <end position="41"/>
    </location>
</feature>
<feature type="transmembrane region" description="Helical" evidence="3">
    <location>
        <begin position="351"/>
        <end position="376"/>
    </location>
</feature>
<keyword evidence="3" id="KW-0812">Transmembrane</keyword>
<sequence length="810" mass="92542">MYNLRGEVQGEGRGEGAGGGREEEERGGKGAGGGRKGSVGKEEGAGRVRLEIVFFTLLFFPGTESSCTFPSNFWSTSGQDAWLSSEMGSLNFTSTTIIGWKVHTFGTFTLTCELQSGTQYVMRSNSFQRYNLPFEVFVCLDITAISTVHYKYYQPTAQLSDAGDERVKIYLEGETVSTTSKICDISDYTTIPYHMLLKSGYISSAKITCPTMLQSSWTYSYDSGSGNLCTGSTALDVCTDTYMMDFDYSACSEVQAYSTGGELNCLYYTTSGSTTYLNMYNLDSSTDESTNYRFMCYTMTEDSANGVINATQYPQYCPAGANSTYIDSPGAMVDFTKDAACPTDEPADTTMATVGAVLGVLLFLILIAVIIGIIYYCHKRKKRLAEEERIRKEEEAERLRKEEEERERLRLEEGALTPRMDLGLPDDSIYDISRLMYESEGFVSPSKVKPTVTDKMQEKGFQGFEDDYMDIKKMMEDDDWLEARKRHDGVDEFEKGETRSESAMRRMKDLARMKKKKRNKKHKTDGYPTDIDTDFDDTDDLMRKNRRELIIDLMGTDFETDMETDLDTERRRRRKAGFDMENETDDVKMKKKRKKKKKGKAVYGDSKINRIPLRKTLRKKRIDPEFVIDNGEIQLPLYRDDPKLKHLPPLQRVHRKKEGKLWADMFGDIHGGEPFDLDAINKARMSENKWRLLLEELYSDKKYFDYARKSSAGRRVERDVNQKSGEGLDYLYGRARYWEDQPPVQPRPGTSHRKTSTPRTPKGAYVRPRNIPRNLTPIKRINTTSPGDKKDDKDKDDRDKMNDHEDESAC</sequence>
<feature type="compositionally biased region" description="Basic residues" evidence="2">
    <location>
        <begin position="589"/>
        <end position="600"/>
    </location>
</feature>
<feature type="compositionally biased region" description="Basic and acidic residues" evidence="2">
    <location>
        <begin position="787"/>
        <end position="803"/>
    </location>
</feature>
<feature type="region of interest" description="Disordered" evidence="2">
    <location>
        <begin position="739"/>
        <end position="810"/>
    </location>
</feature>
<dbReference type="InterPro" id="IPR055470">
    <property type="entry name" value="DUF7042"/>
</dbReference>
<evidence type="ECO:0000256" key="3">
    <source>
        <dbReference type="SAM" id="Phobius"/>
    </source>
</evidence>
<keyword evidence="1" id="KW-0175">Coiled coil</keyword>
<evidence type="ECO:0000256" key="1">
    <source>
        <dbReference type="SAM" id="Coils"/>
    </source>
</evidence>
<evidence type="ECO:0000313" key="6">
    <source>
        <dbReference type="Proteomes" id="UP001186944"/>
    </source>
</evidence>
<dbReference type="EMBL" id="VSWD01000006">
    <property type="protein sequence ID" value="KAK3100618.1"/>
    <property type="molecule type" value="Genomic_DNA"/>
</dbReference>
<keyword evidence="3" id="KW-1133">Transmembrane helix</keyword>
<evidence type="ECO:0000256" key="2">
    <source>
        <dbReference type="SAM" id="MobiDB-lite"/>
    </source>
</evidence>
<dbReference type="Proteomes" id="UP001186944">
    <property type="component" value="Unassembled WGS sequence"/>
</dbReference>
<organism evidence="5 6">
    <name type="scientific">Pinctada imbricata</name>
    <name type="common">Atlantic pearl-oyster</name>
    <name type="synonym">Pinctada martensii</name>
    <dbReference type="NCBI Taxonomy" id="66713"/>
    <lineage>
        <taxon>Eukaryota</taxon>
        <taxon>Metazoa</taxon>
        <taxon>Spiralia</taxon>
        <taxon>Lophotrochozoa</taxon>
        <taxon>Mollusca</taxon>
        <taxon>Bivalvia</taxon>
        <taxon>Autobranchia</taxon>
        <taxon>Pteriomorphia</taxon>
        <taxon>Pterioida</taxon>
        <taxon>Pterioidea</taxon>
        <taxon>Pteriidae</taxon>
        <taxon>Pinctada</taxon>
    </lineage>
</organism>
<feature type="coiled-coil region" evidence="1">
    <location>
        <begin position="382"/>
        <end position="412"/>
    </location>
</feature>
<dbReference type="AlphaFoldDB" id="A0AA88YJT0"/>
<reference evidence="5" key="1">
    <citation type="submission" date="2019-08" db="EMBL/GenBank/DDBJ databases">
        <title>The improved chromosome-level genome for the pearl oyster Pinctada fucata martensii using PacBio sequencing and Hi-C.</title>
        <authorList>
            <person name="Zheng Z."/>
        </authorList>
    </citation>
    <scope>NUCLEOTIDE SEQUENCE</scope>
    <source>
        <strain evidence="5">ZZ-2019</strain>
        <tissue evidence="5">Adductor muscle</tissue>
    </source>
</reference>
<dbReference type="Pfam" id="PF23069">
    <property type="entry name" value="DUF7042"/>
    <property type="match status" value="1"/>
</dbReference>
<protein>
    <recommendedName>
        <fullName evidence="4">DUF7042 domain-containing protein</fullName>
    </recommendedName>
</protein>
<feature type="region of interest" description="Disordered" evidence="2">
    <location>
        <begin position="564"/>
        <end position="602"/>
    </location>
</feature>
<feature type="domain" description="DUF7042" evidence="4">
    <location>
        <begin position="207"/>
        <end position="310"/>
    </location>
</feature>
<keyword evidence="6" id="KW-1185">Reference proteome</keyword>
<comment type="caution">
    <text evidence="5">The sequence shown here is derived from an EMBL/GenBank/DDBJ whole genome shotgun (WGS) entry which is preliminary data.</text>
</comment>
<keyword evidence="3" id="KW-0472">Membrane</keyword>
<gene>
    <name evidence="5" type="ORF">FSP39_022674</name>
</gene>
<evidence type="ECO:0000313" key="5">
    <source>
        <dbReference type="EMBL" id="KAK3100618.1"/>
    </source>
</evidence>
<evidence type="ECO:0000259" key="4">
    <source>
        <dbReference type="Pfam" id="PF23069"/>
    </source>
</evidence>
<accession>A0AA88YJT0</accession>
<feature type="compositionally biased region" description="Basic and acidic residues" evidence="2">
    <location>
        <begin position="8"/>
        <end position="28"/>
    </location>
</feature>